<gene>
    <name evidence="1" type="ORF">SAMN05421827_104203</name>
</gene>
<dbReference type="AlphaFoldDB" id="A0A1G7SIW4"/>
<proteinExistence type="predicted"/>
<accession>A0A1G7SIW4</accession>
<evidence type="ECO:0000313" key="1">
    <source>
        <dbReference type="EMBL" id="SDG22985.1"/>
    </source>
</evidence>
<evidence type="ECO:0000313" key="2">
    <source>
        <dbReference type="Proteomes" id="UP000199643"/>
    </source>
</evidence>
<reference evidence="2" key="1">
    <citation type="submission" date="2016-10" db="EMBL/GenBank/DDBJ databases">
        <authorList>
            <person name="Varghese N."/>
            <person name="Submissions S."/>
        </authorList>
    </citation>
    <scope>NUCLEOTIDE SEQUENCE [LARGE SCALE GENOMIC DNA]</scope>
    <source>
        <strain evidence="2">DSM 17933</strain>
    </source>
</reference>
<dbReference type="EMBL" id="FNCH01000004">
    <property type="protein sequence ID" value="SDG22985.1"/>
    <property type="molecule type" value="Genomic_DNA"/>
</dbReference>
<protein>
    <submittedName>
        <fullName evidence="1">Uncharacterized protein</fullName>
    </submittedName>
</protein>
<organism evidence="1 2">
    <name type="scientific">Pedobacter terrae</name>
    <dbReference type="NCBI Taxonomy" id="405671"/>
    <lineage>
        <taxon>Bacteria</taxon>
        <taxon>Pseudomonadati</taxon>
        <taxon>Bacteroidota</taxon>
        <taxon>Sphingobacteriia</taxon>
        <taxon>Sphingobacteriales</taxon>
        <taxon>Sphingobacteriaceae</taxon>
        <taxon>Pedobacter</taxon>
    </lineage>
</organism>
<dbReference type="Proteomes" id="UP000199643">
    <property type="component" value="Unassembled WGS sequence"/>
</dbReference>
<name>A0A1G7SIW4_9SPHI</name>
<sequence length="55" mass="6122">MCDLGVPLSYAKGQAIRYNLLLRFAMLNLAAKGFPLLSFTQELMVKIPTSRPVHS</sequence>
<keyword evidence="2" id="KW-1185">Reference proteome</keyword>